<comment type="caution">
    <text evidence="1">The sequence shown here is derived from an EMBL/GenBank/DDBJ whole genome shotgun (WGS) entry which is preliminary data.</text>
</comment>
<dbReference type="EMBL" id="BMAV01007799">
    <property type="protein sequence ID" value="GFY50927.1"/>
    <property type="molecule type" value="Genomic_DNA"/>
</dbReference>
<reference evidence="1" key="1">
    <citation type="submission" date="2020-08" db="EMBL/GenBank/DDBJ databases">
        <title>Multicomponent nature underlies the extraordinary mechanical properties of spider dragline silk.</title>
        <authorList>
            <person name="Kono N."/>
            <person name="Nakamura H."/>
            <person name="Mori M."/>
            <person name="Yoshida Y."/>
            <person name="Ohtoshi R."/>
            <person name="Malay A.D."/>
            <person name="Moran D.A.P."/>
            <person name="Tomita M."/>
            <person name="Numata K."/>
            <person name="Arakawa K."/>
        </authorList>
    </citation>
    <scope>NUCLEOTIDE SEQUENCE</scope>
</reference>
<keyword evidence="2" id="KW-1185">Reference proteome</keyword>
<gene>
    <name evidence="1" type="ORF">TNIN_466471</name>
</gene>
<proteinExistence type="predicted"/>
<accession>A0A8X7C207</accession>
<sequence length="81" mass="9286">MAGNGSLRLDESILECRRNGLLAQKFEINSTIQEERLSLDSGITDEEMIICEDRKVLEKEAHVDNLRVTSTRTEISKEEFM</sequence>
<dbReference type="AlphaFoldDB" id="A0A8X7C207"/>
<evidence type="ECO:0000313" key="1">
    <source>
        <dbReference type="EMBL" id="GFY50927.1"/>
    </source>
</evidence>
<organism evidence="1 2">
    <name type="scientific">Trichonephila inaurata madagascariensis</name>
    <dbReference type="NCBI Taxonomy" id="2747483"/>
    <lineage>
        <taxon>Eukaryota</taxon>
        <taxon>Metazoa</taxon>
        <taxon>Ecdysozoa</taxon>
        <taxon>Arthropoda</taxon>
        <taxon>Chelicerata</taxon>
        <taxon>Arachnida</taxon>
        <taxon>Araneae</taxon>
        <taxon>Araneomorphae</taxon>
        <taxon>Entelegynae</taxon>
        <taxon>Araneoidea</taxon>
        <taxon>Nephilidae</taxon>
        <taxon>Trichonephila</taxon>
        <taxon>Trichonephila inaurata</taxon>
    </lineage>
</organism>
<protein>
    <submittedName>
        <fullName evidence="1">Uncharacterized protein</fullName>
    </submittedName>
</protein>
<dbReference type="Proteomes" id="UP000886998">
    <property type="component" value="Unassembled WGS sequence"/>
</dbReference>
<name>A0A8X7C207_9ARAC</name>
<evidence type="ECO:0000313" key="2">
    <source>
        <dbReference type="Proteomes" id="UP000886998"/>
    </source>
</evidence>